<dbReference type="GO" id="GO:0004252">
    <property type="term" value="F:serine-type endopeptidase activity"/>
    <property type="evidence" value="ECO:0007669"/>
    <property type="project" value="InterPro"/>
</dbReference>
<keyword evidence="9" id="KW-1185">Reference proteome</keyword>
<gene>
    <name evidence="8" type="ORF">D3876_09105</name>
</gene>
<sequence length="705" mass="79328">MVKRFLAGAVCLLSATSAFAEPAPTPPVAAKKPHQVAAPFGAVREDEYYWLRDDTRKNPDVLSWLAAENSYADGQLARLTPLKDTLFKEITGRIAPDDSSVPYRQRGYLYYRRFAAGQDYPVTARRKGAMTAPEEVLLDQPAMAKGKGFFSIGAWEVSPDNRYVAYAEDSVGRQQFRLKVREIATGRIVDETVANIEDALVWADDNRTIYYIDKDPVTLLSKRVKAHVIGTPASDDRLIHEEKDDSFYISLKRTASDKYACIFLWSTTSNEARCAPASGKGEFTVFAPREKGWLYNVDHIGDRWLVWSNHQAPNYRLMSVPDTAQTADRTQWRDLVAPSDTAFIEAFKPFNGFVAIEERVNGNKRIRLLANDGKSTSVAADEPAYTMTLDTNAEPATDWLRYRYESMVTPPTIYEVNAKTGERRQLKRQPVPGYDPAQYVTERVWATARDGTRVPVSLVHHRKFHRNGTAALYQVGYGAYGSSYDPAFNIAWPSLADRGMVVAIAQIRGGQDMGRAWYDNGRLMKKMNSFTDFIDVTRHLVAQKYAAPRRTAGFGRSAGGLLMGTVANMAPEDYGVIVTQVPFVDAVTTMLDPTIPLTTNEYDEWGNPEQKPAYDYILGYSPYDNIAAKHYPAIYVSTGLWDSQVQYYEPAKWVARLREKKTGDNPLLFRVQMEAGHGGKSGRFRRYEEQAEYLAFMMDQLGVAQ</sequence>
<dbReference type="PANTHER" id="PTHR11757:SF19">
    <property type="entry name" value="PROLYL ENDOPEPTIDASE-LIKE"/>
    <property type="match status" value="1"/>
</dbReference>
<feature type="signal peptide" evidence="5">
    <location>
        <begin position="1"/>
        <end position="20"/>
    </location>
</feature>
<dbReference type="Pfam" id="PF02897">
    <property type="entry name" value="Peptidase_S9_N"/>
    <property type="match status" value="1"/>
</dbReference>
<evidence type="ECO:0000256" key="3">
    <source>
        <dbReference type="ARBA" id="ARBA00022801"/>
    </source>
</evidence>
<dbReference type="Proteomes" id="UP000286100">
    <property type="component" value="Unassembled WGS sequence"/>
</dbReference>
<accession>A0A418WK53</accession>
<evidence type="ECO:0000259" key="6">
    <source>
        <dbReference type="Pfam" id="PF00326"/>
    </source>
</evidence>
<dbReference type="SUPFAM" id="SSF50993">
    <property type="entry name" value="Peptidase/esterase 'gauge' domain"/>
    <property type="match status" value="1"/>
</dbReference>
<feature type="chain" id="PRO_5019485423" evidence="5">
    <location>
        <begin position="21"/>
        <end position="705"/>
    </location>
</feature>
<evidence type="ECO:0000256" key="2">
    <source>
        <dbReference type="ARBA" id="ARBA00022670"/>
    </source>
</evidence>
<comment type="similarity">
    <text evidence="1">Belongs to the peptidase S9A family.</text>
</comment>
<feature type="domain" description="Peptidase S9A N-terminal" evidence="7">
    <location>
        <begin position="27"/>
        <end position="428"/>
    </location>
</feature>
<keyword evidence="4" id="KW-0720">Serine protease</keyword>
<evidence type="ECO:0000313" key="8">
    <source>
        <dbReference type="EMBL" id="RJF90398.1"/>
    </source>
</evidence>
<evidence type="ECO:0000256" key="1">
    <source>
        <dbReference type="ARBA" id="ARBA00005228"/>
    </source>
</evidence>
<dbReference type="Gene3D" id="2.130.10.120">
    <property type="entry name" value="Prolyl oligopeptidase, N-terminal domain"/>
    <property type="match status" value="1"/>
</dbReference>
<dbReference type="OrthoDB" id="9801421at2"/>
<evidence type="ECO:0000256" key="5">
    <source>
        <dbReference type="SAM" id="SignalP"/>
    </source>
</evidence>
<name>A0A418WK53_9SPHN</name>
<organism evidence="8 9">
    <name type="scientific">Sphingomonas cavernae</name>
    <dbReference type="NCBI Taxonomy" id="2320861"/>
    <lineage>
        <taxon>Bacteria</taxon>
        <taxon>Pseudomonadati</taxon>
        <taxon>Pseudomonadota</taxon>
        <taxon>Alphaproteobacteria</taxon>
        <taxon>Sphingomonadales</taxon>
        <taxon>Sphingomonadaceae</taxon>
        <taxon>Sphingomonas</taxon>
    </lineage>
</organism>
<dbReference type="InterPro" id="IPR029058">
    <property type="entry name" value="AB_hydrolase_fold"/>
</dbReference>
<dbReference type="Pfam" id="PF00326">
    <property type="entry name" value="Peptidase_S9"/>
    <property type="match status" value="1"/>
</dbReference>
<dbReference type="InterPro" id="IPR002470">
    <property type="entry name" value="Peptidase_S9A"/>
</dbReference>
<dbReference type="PANTHER" id="PTHR11757">
    <property type="entry name" value="PROTEASE FAMILY S9A OLIGOPEPTIDASE"/>
    <property type="match status" value="1"/>
</dbReference>
<dbReference type="SUPFAM" id="SSF53474">
    <property type="entry name" value="alpha/beta-Hydrolases"/>
    <property type="match status" value="1"/>
</dbReference>
<evidence type="ECO:0000313" key="9">
    <source>
        <dbReference type="Proteomes" id="UP000286100"/>
    </source>
</evidence>
<dbReference type="InterPro" id="IPR051543">
    <property type="entry name" value="Serine_Peptidase_S9A"/>
</dbReference>
<dbReference type="InterPro" id="IPR023302">
    <property type="entry name" value="Pept_S9A_N"/>
</dbReference>
<dbReference type="AlphaFoldDB" id="A0A418WK53"/>
<comment type="caution">
    <text evidence="8">The sequence shown here is derived from an EMBL/GenBank/DDBJ whole genome shotgun (WGS) entry which is preliminary data.</text>
</comment>
<keyword evidence="5" id="KW-0732">Signal</keyword>
<reference evidence="8 9" key="1">
    <citation type="submission" date="2018-09" db="EMBL/GenBank/DDBJ databases">
        <authorList>
            <person name="Zhu H."/>
        </authorList>
    </citation>
    <scope>NUCLEOTIDE SEQUENCE [LARGE SCALE GENOMIC DNA]</scope>
    <source>
        <strain evidence="8 9">K2R01-6</strain>
    </source>
</reference>
<dbReference type="EMBL" id="QYUM01000003">
    <property type="protein sequence ID" value="RJF90398.1"/>
    <property type="molecule type" value="Genomic_DNA"/>
</dbReference>
<dbReference type="Gene3D" id="3.40.50.1820">
    <property type="entry name" value="alpha/beta hydrolase"/>
    <property type="match status" value="1"/>
</dbReference>
<evidence type="ECO:0000259" key="7">
    <source>
        <dbReference type="Pfam" id="PF02897"/>
    </source>
</evidence>
<protein>
    <submittedName>
        <fullName evidence="8">S9 family peptidase</fullName>
    </submittedName>
</protein>
<feature type="domain" description="Peptidase S9 prolyl oligopeptidase catalytic" evidence="6">
    <location>
        <begin position="493"/>
        <end position="702"/>
    </location>
</feature>
<evidence type="ECO:0000256" key="4">
    <source>
        <dbReference type="ARBA" id="ARBA00022825"/>
    </source>
</evidence>
<keyword evidence="2" id="KW-0645">Protease</keyword>
<proteinExistence type="inferred from homology"/>
<dbReference type="PRINTS" id="PR00862">
    <property type="entry name" value="PROLIGOPTASE"/>
</dbReference>
<dbReference type="InterPro" id="IPR001375">
    <property type="entry name" value="Peptidase_S9_cat"/>
</dbReference>
<dbReference type="RefSeq" id="WP_119761563.1">
    <property type="nucleotide sequence ID" value="NZ_QYUM01000003.1"/>
</dbReference>
<dbReference type="GO" id="GO:0006508">
    <property type="term" value="P:proteolysis"/>
    <property type="evidence" value="ECO:0007669"/>
    <property type="project" value="UniProtKB-KW"/>
</dbReference>
<keyword evidence="3" id="KW-0378">Hydrolase</keyword>